<dbReference type="PANTHER" id="PTHR22791">
    <property type="entry name" value="RING-TYPE DOMAIN-CONTAINING PROTEIN"/>
    <property type="match status" value="1"/>
</dbReference>
<keyword evidence="3" id="KW-0862">Zinc</keyword>
<name>A0A3B3CAQ1_ORYME</name>
<keyword evidence="6" id="KW-0812">Transmembrane</keyword>
<dbReference type="Ensembl" id="ENSOMET00000022269.1">
    <property type="protein sequence ID" value="ENSOMEP00000014383.1"/>
    <property type="gene ID" value="ENSOMEG00000015880.1"/>
</dbReference>
<dbReference type="RefSeq" id="XP_024147960.1">
    <property type="nucleotide sequence ID" value="XM_024292192.2"/>
</dbReference>
<dbReference type="Proteomes" id="UP000261560">
    <property type="component" value="Unplaced"/>
</dbReference>
<evidence type="ECO:0000259" key="7">
    <source>
        <dbReference type="PROSITE" id="PS50089"/>
    </source>
</evidence>
<protein>
    <submittedName>
        <fullName evidence="8">RING finger protein 223-like</fullName>
    </submittedName>
</protein>
<reference evidence="8" key="1">
    <citation type="submission" date="2025-08" db="UniProtKB">
        <authorList>
            <consortium name="Ensembl"/>
        </authorList>
    </citation>
    <scope>IDENTIFICATION</scope>
</reference>
<dbReference type="SMART" id="SM00184">
    <property type="entry name" value="RING"/>
    <property type="match status" value="1"/>
</dbReference>
<accession>A0A3B3CAQ1</accession>
<keyword evidence="9" id="KW-1185">Reference proteome</keyword>
<dbReference type="Pfam" id="PF13445">
    <property type="entry name" value="zf-RING_UBOX"/>
    <property type="match status" value="1"/>
</dbReference>
<dbReference type="InterPro" id="IPR001841">
    <property type="entry name" value="Znf_RING"/>
</dbReference>
<dbReference type="PANTHER" id="PTHR22791:SF4">
    <property type="entry name" value="RING FINGER PROTEIN 223"/>
    <property type="match status" value="1"/>
</dbReference>
<keyword evidence="1" id="KW-0479">Metal-binding</keyword>
<dbReference type="GO" id="GO:0008270">
    <property type="term" value="F:zinc ion binding"/>
    <property type="evidence" value="ECO:0007669"/>
    <property type="project" value="UniProtKB-KW"/>
</dbReference>
<dbReference type="InterPro" id="IPR051435">
    <property type="entry name" value="RING_finger_E3_ubiq-ligases"/>
</dbReference>
<dbReference type="GeneID" id="112158710"/>
<feature type="domain" description="RING-type" evidence="7">
    <location>
        <begin position="91"/>
        <end position="145"/>
    </location>
</feature>
<reference evidence="8" key="2">
    <citation type="submission" date="2025-09" db="UniProtKB">
        <authorList>
            <consortium name="Ensembl"/>
        </authorList>
    </citation>
    <scope>IDENTIFICATION</scope>
</reference>
<keyword evidence="6" id="KW-1133">Transmembrane helix</keyword>
<dbReference type="InterPro" id="IPR027370">
    <property type="entry name" value="Znf-RING_euk"/>
</dbReference>
<evidence type="ECO:0000256" key="6">
    <source>
        <dbReference type="SAM" id="Phobius"/>
    </source>
</evidence>
<evidence type="ECO:0000256" key="3">
    <source>
        <dbReference type="ARBA" id="ARBA00022833"/>
    </source>
</evidence>
<dbReference type="GO" id="GO:0016567">
    <property type="term" value="P:protein ubiquitination"/>
    <property type="evidence" value="ECO:0007669"/>
    <property type="project" value="TreeGrafter"/>
</dbReference>
<dbReference type="GO" id="GO:0061630">
    <property type="term" value="F:ubiquitin protein ligase activity"/>
    <property type="evidence" value="ECO:0007669"/>
    <property type="project" value="TreeGrafter"/>
</dbReference>
<dbReference type="Gene3D" id="3.30.40.10">
    <property type="entry name" value="Zinc/RING finger domain, C3HC4 (zinc finger)"/>
    <property type="match status" value="1"/>
</dbReference>
<dbReference type="PROSITE" id="PS00518">
    <property type="entry name" value="ZF_RING_1"/>
    <property type="match status" value="1"/>
</dbReference>
<dbReference type="InterPro" id="IPR017907">
    <property type="entry name" value="Znf_RING_CS"/>
</dbReference>
<keyword evidence="6" id="KW-0472">Membrane</keyword>
<dbReference type="OrthoDB" id="252722at2759"/>
<dbReference type="STRING" id="30732.ENSOMEP00000014383"/>
<dbReference type="RefSeq" id="XP_024147959.1">
    <property type="nucleotide sequence ID" value="XM_024292191.2"/>
</dbReference>
<feature type="region of interest" description="Disordered" evidence="5">
    <location>
        <begin position="42"/>
        <end position="67"/>
    </location>
</feature>
<organism evidence="8 9">
    <name type="scientific">Oryzias melastigma</name>
    <name type="common">Marine medaka</name>
    <dbReference type="NCBI Taxonomy" id="30732"/>
    <lineage>
        <taxon>Eukaryota</taxon>
        <taxon>Metazoa</taxon>
        <taxon>Chordata</taxon>
        <taxon>Craniata</taxon>
        <taxon>Vertebrata</taxon>
        <taxon>Euteleostomi</taxon>
        <taxon>Actinopterygii</taxon>
        <taxon>Neopterygii</taxon>
        <taxon>Teleostei</taxon>
        <taxon>Neoteleostei</taxon>
        <taxon>Acanthomorphata</taxon>
        <taxon>Ovalentaria</taxon>
        <taxon>Atherinomorphae</taxon>
        <taxon>Beloniformes</taxon>
        <taxon>Adrianichthyidae</taxon>
        <taxon>Oryziinae</taxon>
        <taxon>Oryzias</taxon>
    </lineage>
</organism>
<keyword evidence="2 4" id="KW-0863">Zinc-finger</keyword>
<dbReference type="GeneTree" id="ENSGT00940000163259"/>
<feature type="transmembrane region" description="Helical" evidence="6">
    <location>
        <begin position="234"/>
        <end position="254"/>
    </location>
</feature>
<evidence type="ECO:0000256" key="4">
    <source>
        <dbReference type="PROSITE-ProRule" id="PRU00175"/>
    </source>
</evidence>
<dbReference type="AlphaFoldDB" id="A0A3B3CAQ1"/>
<proteinExistence type="predicted"/>
<evidence type="ECO:0000256" key="1">
    <source>
        <dbReference type="ARBA" id="ARBA00022723"/>
    </source>
</evidence>
<dbReference type="SUPFAM" id="SSF57850">
    <property type="entry name" value="RING/U-box"/>
    <property type="match status" value="1"/>
</dbReference>
<dbReference type="PROSITE" id="PS50089">
    <property type="entry name" value="ZF_RING_2"/>
    <property type="match status" value="1"/>
</dbReference>
<dbReference type="PaxDb" id="30732-ENSOMEP00000014383"/>
<dbReference type="InterPro" id="IPR013083">
    <property type="entry name" value="Znf_RING/FYVE/PHD"/>
</dbReference>
<evidence type="ECO:0000256" key="5">
    <source>
        <dbReference type="SAM" id="MobiDB-lite"/>
    </source>
</evidence>
<sequence length="286" mass="32344">MIFFPVDLHQPQIAEQNILKFLTVRSRQHQCFTASQNLRMTDREGRSDLEDQSKLGETDRTMDEDTEQIWDLQDRADDLSEESSMLSQLECSVCCSSFDNIFRTPKLLDCTHTFCLECLSRLHTISPAPHNPSGESKHLTCPICRHHTPLPQDGPPALTTNRQVLCQLPRHQREEEPVWLEGKKLCCQSSRGGSGPESAVCIYIGENKAVGVPLQTNQLDYDQMDRRSKYNKSVFFVILVLLVFSASWCIILTICIKSGSKDSDSTAVVPLNHTLDLPPNLNGWIK</sequence>
<dbReference type="KEGG" id="oml:112158710"/>
<evidence type="ECO:0000256" key="2">
    <source>
        <dbReference type="ARBA" id="ARBA00022771"/>
    </source>
</evidence>
<evidence type="ECO:0000313" key="8">
    <source>
        <dbReference type="Ensembl" id="ENSOMEP00000014383.1"/>
    </source>
</evidence>
<evidence type="ECO:0000313" key="9">
    <source>
        <dbReference type="Proteomes" id="UP000261560"/>
    </source>
</evidence>
<feature type="compositionally biased region" description="Basic and acidic residues" evidence="5">
    <location>
        <begin position="42"/>
        <end position="63"/>
    </location>
</feature>